<dbReference type="SMART" id="SM00248">
    <property type="entry name" value="ANK"/>
    <property type="match status" value="3"/>
</dbReference>
<organism evidence="1 2">
    <name type="scientific">Didymosphaeria variabile</name>
    <dbReference type="NCBI Taxonomy" id="1932322"/>
    <lineage>
        <taxon>Eukaryota</taxon>
        <taxon>Fungi</taxon>
        <taxon>Dikarya</taxon>
        <taxon>Ascomycota</taxon>
        <taxon>Pezizomycotina</taxon>
        <taxon>Dothideomycetes</taxon>
        <taxon>Pleosporomycetidae</taxon>
        <taxon>Pleosporales</taxon>
        <taxon>Massarineae</taxon>
        <taxon>Didymosphaeriaceae</taxon>
        <taxon>Didymosphaeria</taxon>
    </lineage>
</organism>
<dbReference type="SUPFAM" id="SSF48403">
    <property type="entry name" value="Ankyrin repeat"/>
    <property type="match status" value="1"/>
</dbReference>
<protein>
    <submittedName>
        <fullName evidence="1">Uncharacterized protein</fullName>
    </submittedName>
</protein>
<comment type="caution">
    <text evidence="1">The sequence shown here is derived from an EMBL/GenBank/DDBJ whole genome shotgun (WGS) entry which is preliminary data.</text>
</comment>
<evidence type="ECO:0000313" key="2">
    <source>
        <dbReference type="Proteomes" id="UP001140513"/>
    </source>
</evidence>
<gene>
    <name evidence="1" type="ORF">N0V89_000127</name>
</gene>
<dbReference type="InterPro" id="IPR002110">
    <property type="entry name" value="Ankyrin_rpt"/>
</dbReference>
<dbReference type="RefSeq" id="XP_056075774.1">
    <property type="nucleotide sequence ID" value="XM_056208952.1"/>
</dbReference>
<dbReference type="EMBL" id="JAPEUX010000001">
    <property type="protein sequence ID" value="KAJ4359572.1"/>
    <property type="molecule type" value="Genomic_DNA"/>
</dbReference>
<dbReference type="OrthoDB" id="3668008at2759"/>
<name>A0A9W8XTN6_9PLEO</name>
<sequence>MQLLDLPPELFQRIIHQLVNDYGSDNILDALNLRSVCRTFAREIEHDIFSKQSSEVVSSIFIHCSEKFYLRHAWKYLFYLVKSNRNRDCVVSKRIEEMVDYLVTVRGLDAQLKDAYTEALCATAVYYQYPARSRFAEVLRLPVPHASAWIYDYMRYPLAPIAWAGCQAETTTEMKLAAAAAVGDAGLVADLLPYADFLKYNKFDILGDPFSNAAMRRHDHIIKVILDYLHPEVNFANGSWKSGNYEGMARYYANALNWDRMLHCGDEKYFKTLIQTYKAWTTIRDPYHYRVWLRLAVIANDARMVTVLLDIGIETTSKPSAWILLTQAQIGWVLKDGFEQACCRRKAGLGAVEAYIHHPNLGPNYLFFDGSTPLGIAASTGSKPHVLAILNAGAFPDGVEGSEDIPIMEAAAYRYSEIFDLLVSHGADASMPERYGFSFMMRRKICSGFGGVDGEGADEQYSTSVEKWESWARATETTAN</sequence>
<dbReference type="InterPro" id="IPR036770">
    <property type="entry name" value="Ankyrin_rpt-contain_sf"/>
</dbReference>
<reference evidence="1" key="1">
    <citation type="submission" date="2022-10" db="EMBL/GenBank/DDBJ databases">
        <title>Tapping the CABI collections for fungal endophytes: first genome assemblies for Collariella, Neodidymelliopsis, Ascochyta clinopodiicola, Didymella pomorum, Didymosphaeria variabile, Neocosmospora piperis and Neocucurbitaria cava.</title>
        <authorList>
            <person name="Hill R."/>
        </authorList>
    </citation>
    <scope>NUCLEOTIDE SEQUENCE</scope>
    <source>
        <strain evidence="1">IMI 356815</strain>
    </source>
</reference>
<dbReference type="AlphaFoldDB" id="A0A9W8XTN6"/>
<proteinExistence type="predicted"/>
<keyword evidence="2" id="KW-1185">Reference proteome</keyword>
<accession>A0A9W8XTN6</accession>
<evidence type="ECO:0000313" key="1">
    <source>
        <dbReference type="EMBL" id="KAJ4359572.1"/>
    </source>
</evidence>
<dbReference type="Gene3D" id="1.25.40.20">
    <property type="entry name" value="Ankyrin repeat-containing domain"/>
    <property type="match status" value="1"/>
</dbReference>
<dbReference type="GeneID" id="80903657"/>
<dbReference type="Proteomes" id="UP001140513">
    <property type="component" value="Unassembled WGS sequence"/>
</dbReference>